<reference evidence="3 4" key="1">
    <citation type="submission" date="2015-03" db="EMBL/GenBank/DDBJ databases">
        <authorList>
            <person name="Abdul Halim M."/>
        </authorList>
    </citation>
    <scope>NUCLEOTIDE SEQUENCE [LARGE SCALE GENOMIC DNA]</scope>
    <source>
        <strain evidence="3 4">ATCC 35681</strain>
    </source>
</reference>
<dbReference type="CDD" id="cd01949">
    <property type="entry name" value="GGDEF"/>
    <property type="match status" value="1"/>
</dbReference>
<gene>
    <name evidence="3" type="ORF">VK70_24130</name>
</gene>
<dbReference type="RefSeq" id="WP_025695373.1">
    <property type="nucleotide sequence ID" value="NZ_ASQQ01000292.1"/>
</dbReference>
<organism evidence="3 4">
    <name type="scientific">Paenibacillus durus ATCC 35681</name>
    <dbReference type="NCBI Taxonomy" id="1333534"/>
    <lineage>
        <taxon>Bacteria</taxon>
        <taxon>Bacillati</taxon>
        <taxon>Bacillota</taxon>
        <taxon>Bacilli</taxon>
        <taxon>Bacillales</taxon>
        <taxon>Paenibacillaceae</taxon>
        <taxon>Paenibacillus</taxon>
    </lineage>
</organism>
<sequence length="378" mass="42447">MRIKDFVNASDASIHRQTKWIKRFLETYWVVIALHFAAQLYAYLFLPYEIEAGIFYYKVLLGPTVLMGGSVAAAQLIDRYAGRYSFISLFAAGTFVSMVIIHLNMDIRIIGAIMLLPIMASAIFFRLDLTMYTAVLQIAAFCILYNWDYRFKAFLNPFDLISIPIFILVGTLVAGIIIVNGRELLYDLETTMSAKQNLMVENAAILKISKTDALTGLFNHMSFHEFYEKALEYGELGVPFHLALLDIDNFKAINDKFGHRTGDLILSRVACTIQENIPPTDIATRYGGEEFAILLFEQTFEEALSLMEQVRTAFAETRHAELGGLAVTVSIGLKSYEKGTTKERLFEDTDALLYAAKRSGKNKVVTPLQTVDEGSAVL</sequence>
<feature type="transmembrane region" description="Helical" evidence="1">
    <location>
        <begin position="54"/>
        <end position="77"/>
    </location>
</feature>
<dbReference type="InterPro" id="IPR043128">
    <property type="entry name" value="Rev_trsase/Diguanyl_cyclase"/>
</dbReference>
<feature type="transmembrane region" description="Helical" evidence="1">
    <location>
        <begin position="132"/>
        <end position="149"/>
    </location>
</feature>
<dbReference type="PATRIC" id="fig|1333534.5.peg.5270"/>
<protein>
    <submittedName>
        <fullName evidence="3">Chemotaxis protein CheY</fullName>
    </submittedName>
</protein>
<dbReference type="AlphaFoldDB" id="A0A0F7FE91"/>
<dbReference type="GO" id="GO:0052621">
    <property type="term" value="F:diguanylate cyclase activity"/>
    <property type="evidence" value="ECO:0007669"/>
    <property type="project" value="TreeGrafter"/>
</dbReference>
<dbReference type="Proteomes" id="UP000034189">
    <property type="component" value="Chromosome"/>
</dbReference>
<evidence type="ECO:0000259" key="2">
    <source>
        <dbReference type="PROSITE" id="PS50887"/>
    </source>
</evidence>
<dbReference type="SUPFAM" id="SSF55073">
    <property type="entry name" value="Nucleotide cyclase"/>
    <property type="match status" value="1"/>
</dbReference>
<dbReference type="HOGENOM" id="CLU_000445_11_1_9"/>
<feature type="transmembrane region" description="Helical" evidence="1">
    <location>
        <begin position="161"/>
        <end position="179"/>
    </location>
</feature>
<dbReference type="InterPro" id="IPR050469">
    <property type="entry name" value="Diguanylate_Cyclase"/>
</dbReference>
<keyword evidence="1" id="KW-0812">Transmembrane</keyword>
<dbReference type="PANTHER" id="PTHR45138:SF9">
    <property type="entry name" value="DIGUANYLATE CYCLASE DGCM-RELATED"/>
    <property type="match status" value="1"/>
</dbReference>
<feature type="domain" description="GGDEF" evidence="2">
    <location>
        <begin position="238"/>
        <end position="369"/>
    </location>
</feature>
<dbReference type="Gene3D" id="3.30.70.270">
    <property type="match status" value="1"/>
</dbReference>
<reference evidence="3 4" key="2">
    <citation type="journal article" date="2016" name="Genome Announc.">
        <title>Genome Sequence of a Gram-Positive Diazotroph, Paenibacillus durus Type Strain ATCC 35681.</title>
        <authorList>
            <person name="Halim M.A."/>
            <person name="Rahman A.Y."/>
            <person name="Sim K.S."/>
            <person name="Yam H.C."/>
            <person name="Rahim A.A."/>
            <person name="Ghazali A.H."/>
            <person name="Najimudin N."/>
        </authorList>
    </citation>
    <scope>NUCLEOTIDE SEQUENCE [LARGE SCALE GENOMIC DNA]</scope>
    <source>
        <strain evidence="3 4">ATCC 35681</strain>
    </source>
</reference>
<evidence type="ECO:0000313" key="3">
    <source>
        <dbReference type="EMBL" id="AKG37204.1"/>
    </source>
</evidence>
<feature type="transmembrane region" description="Helical" evidence="1">
    <location>
        <begin position="84"/>
        <end position="101"/>
    </location>
</feature>
<dbReference type="Pfam" id="PF00990">
    <property type="entry name" value="GGDEF"/>
    <property type="match status" value="1"/>
</dbReference>
<proteinExistence type="predicted"/>
<dbReference type="PANTHER" id="PTHR45138">
    <property type="entry name" value="REGULATORY COMPONENTS OF SENSORY TRANSDUCTION SYSTEM"/>
    <property type="match status" value="1"/>
</dbReference>
<dbReference type="FunFam" id="3.30.70.270:FF:000001">
    <property type="entry name" value="Diguanylate cyclase domain protein"/>
    <property type="match status" value="1"/>
</dbReference>
<keyword evidence="1" id="KW-1133">Transmembrane helix</keyword>
<accession>A0A0F7FE91</accession>
<feature type="transmembrane region" description="Helical" evidence="1">
    <location>
        <begin position="28"/>
        <end position="48"/>
    </location>
</feature>
<dbReference type="EMBL" id="CP011114">
    <property type="protein sequence ID" value="AKG37204.1"/>
    <property type="molecule type" value="Genomic_DNA"/>
</dbReference>
<keyword evidence="1" id="KW-0472">Membrane</keyword>
<dbReference type="NCBIfam" id="TIGR00254">
    <property type="entry name" value="GGDEF"/>
    <property type="match status" value="1"/>
</dbReference>
<evidence type="ECO:0000256" key="1">
    <source>
        <dbReference type="SAM" id="Phobius"/>
    </source>
</evidence>
<dbReference type="SMART" id="SM00267">
    <property type="entry name" value="GGDEF"/>
    <property type="match status" value="1"/>
</dbReference>
<dbReference type="PROSITE" id="PS50887">
    <property type="entry name" value="GGDEF"/>
    <property type="match status" value="1"/>
</dbReference>
<name>A0A0F7FE91_PAEDU</name>
<evidence type="ECO:0000313" key="4">
    <source>
        <dbReference type="Proteomes" id="UP000034189"/>
    </source>
</evidence>
<dbReference type="InterPro" id="IPR029787">
    <property type="entry name" value="Nucleotide_cyclase"/>
</dbReference>
<dbReference type="InterPro" id="IPR000160">
    <property type="entry name" value="GGDEF_dom"/>
</dbReference>